<proteinExistence type="predicted"/>
<dbReference type="Gene3D" id="3.30.70.2650">
    <property type="match status" value="1"/>
</dbReference>
<protein>
    <recommendedName>
        <fullName evidence="1">Transcriptional repressor PaaX-like central Cas2-like domain-containing protein</fullName>
    </recommendedName>
</protein>
<dbReference type="Proteomes" id="UP000229342">
    <property type="component" value="Unassembled WGS sequence"/>
</dbReference>
<organism evidence="2 3">
    <name type="scientific">Candidatus Taylorbacteria bacterium CG11_big_fil_rev_8_21_14_0_20_46_11</name>
    <dbReference type="NCBI Taxonomy" id="1975025"/>
    <lineage>
        <taxon>Bacteria</taxon>
        <taxon>Candidatus Tayloriibacteriota</taxon>
    </lineage>
</organism>
<accession>A0A2H0KA08</accession>
<feature type="domain" description="Transcriptional repressor PaaX-like central Cas2-like" evidence="1">
    <location>
        <begin position="109"/>
        <end position="183"/>
    </location>
</feature>
<comment type="caution">
    <text evidence="2">The sequence shown here is derived from an EMBL/GenBank/DDBJ whole genome shotgun (WGS) entry which is preliminary data.</text>
</comment>
<evidence type="ECO:0000313" key="3">
    <source>
        <dbReference type="Proteomes" id="UP000229342"/>
    </source>
</evidence>
<sequence length="196" mass="23396">MRNIKKRINKKQTRVGIIQKRILLLLETGVMLSCARTPLAQWRVVKDLGKEWRDVDRYKLGRALTSLYKSNLVGAVRNTDGTFSITLREKGKKRVLTYAINKMRIVRSKKWDGLWRFVSFDIPEDEREIRNSLRGHLLHLGFYEMHQSFFVHAFECRDEITYIVELYDVKKYVRFMIGTEIDVTKELYDFFQLRNV</sequence>
<name>A0A2H0KA08_9BACT</name>
<dbReference type="Pfam" id="PF20803">
    <property type="entry name" value="PaaX_M"/>
    <property type="match status" value="1"/>
</dbReference>
<gene>
    <name evidence="2" type="ORF">COV91_06000</name>
</gene>
<evidence type="ECO:0000259" key="1">
    <source>
        <dbReference type="Pfam" id="PF20803"/>
    </source>
</evidence>
<dbReference type="EMBL" id="PCVG01000081">
    <property type="protein sequence ID" value="PIQ68088.1"/>
    <property type="molecule type" value="Genomic_DNA"/>
</dbReference>
<dbReference type="InterPro" id="IPR048846">
    <property type="entry name" value="PaaX-like_central"/>
</dbReference>
<dbReference type="AlphaFoldDB" id="A0A2H0KA08"/>
<reference evidence="2 3" key="1">
    <citation type="submission" date="2017-09" db="EMBL/GenBank/DDBJ databases">
        <title>Depth-based differentiation of microbial function through sediment-hosted aquifers and enrichment of novel symbionts in the deep terrestrial subsurface.</title>
        <authorList>
            <person name="Probst A.J."/>
            <person name="Ladd B."/>
            <person name="Jarett J.K."/>
            <person name="Geller-Mcgrath D.E."/>
            <person name="Sieber C.M."/>
            <person name="Emerson J.B."/>
            <person name="Anantharaman K."/>
            <person name="Thomas B.C."/>
            <person name="Malmstrom R."/>
            <person name="Stieglmeier M."/>
            <person name="Klingl A."/>
            <person name="Woyke T."/>
            <person name="Ryan C.M."/>
            <person name="Banfield J.F."/>
        </authorList>
    </citation>
    <scope>NUCLEOTIDE SEQUENCE [LARGE SCALE GENOMIC DNA]</scope>
    <source>
        <strain evidence="2">CG11_big_fil_rev_8_21_14_0_20_46_11</strain>
    </source>
</reference>
<evidence type="ECO:0000313" key="2">
    <source>
        <dbReference type="EMBL" id="PIQ68088.1"/>
    </source>
</evidence>